<evidence type="ECO:0000313" key="1">
    <source>
        <dbReference type="EMBL" id="GME91074.1"/>
    </source>
</evidence>
<sequence>MSFKLFSKPLSSFTSTLTGTSEKVGEDKNVSNFTPNFANTLSIPSSPSSSKKKRLSKRKSSASKMSAPPTPNLLTSTGIIGEMKRSHILESQVKDISSKAYIALDKVAELEVENDMLRQQSSEQKTMIMNLLKQINDLENDKSILNRDLEIAKAAAIVENQLSSNDTTISTTDSSMIKNNLTNETLESTDNNLNSKNYTELTEEINNLNEINTHIQQKQEEFKKLSKIEILKLNKELLNSNKLINDLKNDNNDLNLKLNNYELKNLKLKDENLDNIKKSFSRIIEIQTFLNNSKNFNYSLENLSSNNDIINENNYDNRLSNPNTLNSFESSLSSPNSNFSNNSNNNIITNSSNSSSTTQLSNEFSNFQLQQYPYKHLNGNLRILSNENYTDKGNTYILPIIKTESA</sequence>
<protein>
    <submittedName>
        <fullName evidence="1">Unnamed protein product</fullName>
    </submittedName>
</protein>
<organism evidence="1 2">
    <name type="scientific">Candida boidinii</name>
    <name type="common">Yeast</name>
    <dbReference type="NCBI Taxonomy" id="5477"/>
    <lineage>
        <taxon>Eukaryota</taxon>
        <taxon>Fungi</taxon>
        <taxon>Dikarya</taxon>
        <taxon>Ascomycota</taxon>
        <taxon>Saccharomycotina</taxon>
        <taxon>Pichiomycetes</taxon>
        <taxon>Pichiales</taxon>
        <taxon>Pichiaceae</taxon>
        <taxon>Ogataea</taxon>
        <taxon>Ogataea/Candida clade</taxon>
    </lineage>
</organism>
<name>A0ACB5TM65_CANBO</name>
<evidence type="ECO:0000313" key="2">
    <source>
        <dbReference type="Proteomes" id="UP001165101"/>
    </source>
</evidence>
<keyword evidence="2" id="KW-1185">Reference proteome</keyword>
<accession>A0ACB5TM65</accession>
<proteinExistence type="predicted"/>
<reference evidence="1" key="1">
    <citation type="submission" date="2023-04" db="EMBL/GenBank/DDBJ databases">
        <title>Candida boidinii NBRC 1967.</title>
        <authorList>
            <person name="Ichikawa N."/>
            <person name="Sato H."/>
            <person name="Tonouchi N."/>
        </authorList>
    </citation>
    <scope>NUCLEOTIDE SEQUENCE</scope>
    <source>
        <strain evidence="1">NBRC 1967</strain>
    </source>
</reference>
<comment type="caution">
    <text evidence="1">The sequence shown here is derived from an EMBL/GenBank/DDBJ whole genome shotgun (WGS) entry which is preliminary data.</text>
</comment>
<dbReference type="Proteomes" id="UP001165101">
    <property type="component" value="Unassembled WGS sequence"/>
</dbReference>
<dbReference type="EMBL" id="BSXV01000906">
    <property type="protein sequence ID" value="GME91074.1"/>
    <property type="molecule type" value="Genomic_DNA"/>
</dbReference>
<gene>
    <name evidence="1" type="ORF">Cboi01_000214100</name>
</gene>